<evidence type="ECO:0000313" key="1">
    <source>
        <dbReference type="EMBL" id="KPL91312.1"/>
    </source>
</evidence>
<gene>
    <name evidence="1" type="ORF">SE18_02480</name>
</gene>
<keyword evidence="2" id="KW-1185">Reference proteome</keyword>
<comment type="caution">
    <text evidence="1">The sequence shown here is derived from an EMBL/GenBank/DDBJ whole genome shotgun (WGS) entry which is preliminary data.</text>
</comment>
<dbReference type="InterPro" id="IPR011330">
    <property type="entry name" value="Glyco_hydro/deAcase_b/a-brl"/>
</dbReference>
<dbReference type="OrthoDB" id="9773478at2"/>
<dbReference type="PATRIC" id="fig|70996.4.peg.1655"/>
<dbReference type="CDD" id="cd10801">
    <property type="entry name" value="LamB_YcsF_like_1"/>
    <property type="match status" value="1"/>
</dbReference>
<sequence length="246" mass="26103">MSIDLNADLGEGGAFDTQLMPLLSSCNIACGGHAGDEQSMRTALRLAQQHDVCVGAHPSYPDRAHFGRVVIALEPSQLQASIIEQIIQLQRLASEQGTKVRYVKPHGALYNQAAIDADLAQLLITTIQNIDPSLVLMGLAGSVLLKQAAAAGVQTIAEGFIDRAYETDGQLRSRSLAGAVHHDQTVALQQALALAKGMPFPSYTNVPIRLTVQSLCLHSDTPQALAFAQAVRTALVADAMTIRAAC</sequence>
<evidence type="ECO:0000313" key="2">
    <source>
        <dbReference type="Proteomes" id="UP000050277"/>
    </source>
</evidence>
<proteinExistence type="predicted"/>
<organism evidence="1 2">
    <name type="scientific">Herpetosiphon geysericola</name>
    <dbReference type="NCBI Taxonomy" id="70996"/>
    <lineage>
        <taxon>Bacteria</taxon>
        <taxon>Bacillati</taxon>
        <taxon>Chloroflexota</taxon>
        <taxon>Chloroflexia</taxon>
        <taxon>Herpetosiphonales</taxon>
        <taxon>Herpetosiphonaceae</taxon>
        <taxon>Herpetosiphon</taxon>
    </lineage>
</organism>
<reference evidence="1 2" key="1">
    <citation type="submission" date="2015-07" db="EMBL/GenBank/DDBJ databases">
        <title>Whole genome sequence of Herpetosiphon geysericola DSM 7119.</title>
        <authorList>
            <person name="Hemp J."/>
            <person name="Ward L.M."/>
            <person name="Pace L.A."/>
            <person name="Fischer W.W."/>
        </authorList>
    </citation>
    <scope>NUCLEOTIDE SEQUENCE [LARGE SCALE GENOMIC DNA]</scope>
    <source>
        <strain evidence="1 2">DSM 7119</strain>
    </source>
</reference>
<dbReference type="Proteomes" id="UP000050277">
    <property type="component" value="Unassembled WGS sequence"/>
</dbReference>
<dbReference type="InterPro" id="IPR005501">
    <property type="entry name" value="LamB/YcsF/PxpA-like"/>
</dbReference>
<dbReference type="AlphaFoldDB" id="A0A0P6Z292"/>
<protein>
    <submittedName>
        <fullName evidence="1">LamB/YcsF family protein</fullName>
    </submittedName>
</protein>
<dbReference type="PANTHER" id="PTHR30292">
    <property type="entry name" value="UNCHARACTERIZED PROTEIN YBGL-RELATED"/>
    <property type="match status" value="1"/>
</dbReference>
<name>A0A0P6Z292_9CHLR</name>
<dbReference type="SUPFAM" id="SSF88713">
    <property type="entry name" value="Glycoside hydrolase/deacetylase"/>
    <property type="match status" value="1"/>
</dbReference>
<dbReference type="STRING" id="70996.SE18_02480"/>
<dbReference type="Gene3D" id="3.20.20.370">
    <property type="entry name" value="Glycoside hydrolase/deacetylase"/>
    <property type="match status" value="1"/>
</dbReference>
<dbReference type="RefSeq" id="WP_054532836.1">
    <property type="nucleotide sequence ID" value="NZ_LGKP01000006.1"/>
</dbReference>
<accession>A0A0P6Z292</accession>
<dbReference type="NCBIfam" id="NF003816">
    <property type="entry name" value="PRK05406.1-5"/>
    <property type="match status" value="1"/>
</dbReference>
<dbReference type="GO" id="GO:0005975">
    <property type="term" value="P:carbohydrate metabolic process"/>
    <property type="evidence" value="ECO:0007669"/>
    <property type="project" value="InterPro"/>
</dbReference>
<dbReference type="NCBIfam" id="NF003814">
    <property type="entry name" value="PRK05406.1-3"/>
    <property type="match status" value="1"/>
</dbReference>
<dbReference type="Pfam" id="PF03746">
    <property type="entry name" value="LamB_YcsF"/>
    <property type="match status" value="1"/>
</dbReference>
<dbReference type="EMBL" id="LGKP01000006">
    <property type="protein sequence ID" value="KPL91312.1"/>
    <property type="molecule type" value="Genomic_DNA"/>
</dbReference>
<dbReference type="PANTHER" id="PTHR30292:SF0">
    <property type="entry name" value="5-OXOPROLINASE SUBUNIT A"/>
    <property type="match status" value="1"/>
</dbReference>